<dbReference type="Proteomes" id="UP001318040">
    <property type="component" value="Chromosome 51"/>
</dbReference>
<feature type="coiled-coil region" evidence="1">
    <location>
        <begin position="346"/>
        <end position="387"/>
    </location>
</feature>
<gene>
    <name evidence="5" type="primary">LOC116953395</name>
</gene>
<proteinExistence type="predicted"/>
<evidence type="ECO:0000313" key="4">
    <source>
        <dbReference type="Proteomes" id="UP001318040"/>
    </source>
</evidence>
<organism evidence="4 5">
    <name type="scientific">Petromyzon marinus</name>
    <name type="common">Sea lamprey</name>
    <dbReference type="NCBI Taxonomy" id="7757"/>
    <lineage>
        <taxon>Eukaryota</taxon>
        <taxon>Metazoa</taxon>
        <taxon>Chordata</taxon>
        <taxon>Craniata</taxon>
        <taxon>Vertebrata</taxon>
        <taxon>Cyclostomata</taxon>
        <taxon>Hyperoartia</taxon>
        <taxon>Petromyzontiformes</taxon>
        <taxon>Petromyzontidae</taxon>
        <taxon>Petromyzon</taxon>
    </lineage>
</organism>
<accession>A0AAJ7U5C3</accession>
<keyword evidence="1" id="KW-0175">Coiled coil</keyword>
<name>A0AAJ7U5C3_PETMA</name>
<protein>
    <submittedName>
        <fullName evidence="5">Uncharacterized protein LOC116953395 isoform X2</fullName>
    </submittedName>
</protein>
<dbReference type="InterPro" id="IPR000938">
    <property type="entry name" value="CAP-Gly_domain"/>
</dbReference>
<dbReference type="AlphaFoldDB" id="A0AAJ7U5C3"/>
<feature type="region of interest" description="Disordered" evidence="2">
    <location>
        <begin position="36"/>
        <end position="102"/>
    </location>
</feature>
<dbReference type="SMART" id="SM01052">
    <property type="entry name" value="CAP_GLY"/>
    <property type="match status" value="1"/>
</dbReference>
<sequence length="651" mass="70580">MSMWKAPTNSVFEPRSYDNRESLARKFAAWQNCLRSNGEGEDDEDISATETQRPSSYDVPASERAAAYGLYGETTLEGDPPGPGSRFDKSHRSSGRLYSEHSGLNGARFAGEKLLPLHPAWDERGVSTHVGHSRTAPSAVDTETLPFRKSGIAEIPTHLPLDSSASAKNKTPSHAIDSDYEQRLSQGHAGERSVRTSWTRTLAPRVPESFEQLLNSQFENALSKFSSLVPLEPRGFPLRGSSSPVETERAAYRTLDGSSDGMSLIAGECTARRWDYEMPSAGDTVSALLEFGIVQALPRVTALERHLTEEESLNSNSPAVLRRDIDDLRAQVEELRVASEGLVASLSRAEGEISALRRELQRRDLRADEVARENRALREQADRLQGGRQAGTQPGPHELALLQRFASQGTEVHTNPDFSAWDGALLPPEPRSALACASPASAASSELTDELLRGFEVTEGGAEAGPRRADAASFADSSARAEYLVSVPLPAIRLPGSEVTRVLPLAQSRARSADNVSSSSSSAAPRGCPARSESVSTLAGSASSRFNTPLSASRFTGDASCRGRPFAPRSSSDLRVGHRVKFTRSGGRVAHGTVKYVGCLPGREGSYLGVEIEGEAEPNRHDGEYDGRRYFRCKINRGIFITCSRVIMAWE</sequence>
<keyword evidence="4" id="KW-1185">Reference proteome</keyword>
<dbReference type="PROSITE" id="PS50245">
    <property type="entry name" value="CAP_GLY_2"/>
    <property type="match status" value="1"/>
</dbReference>
<dbReference type="RefSeq" id="XP_032829454.1">
    <property type="nucleotide sequence ID" value="XM_032973563.1"/>
</dbReference>
<reference evidence="5" key="1">
    <citation type="submission" date="2025-08" db="UniProtKB">
        <authorList>
            <consortium name="RefSeq"/>
        </authorList>
    </citation>
    <scope>IDENTIFICATION</scope>
    <source>
        <tissue evidence="5">Sperm</tissue>
    </source>
</reference>
<dbReference type="Gene3D" id="2.30.30.190">
    <property type="entry name" value="CAP Gly-rich-like domain"/>
    <property type="match status" value="1"/>
</dbReference>
<dbReference type="Gene3D" id="1.20.5.1700">
    <property type="match status" value="1"/>
</dbReference>
<evidence type="ECO:0000256" key="2">
    <source>
        <dbReference type="SAM" id="MobiDB-lite"/>
    </source>
</evidence>
<feature type="domain" description="CAP-Gly" evidence="3">
    <location>
        <begin position="598"/>
        <end position="642"/>
    </location>
</feature>
<feature type="compositionally biased region" description="Low complexity" evidence="2">
    <location>
        <begin position="508"/>
        <end position="532"/>
    </location>
</feature>
<feature type="compositionally biased region" description="Polar residues" evidence="2">
    <location>
        <begin position="533"/>
        <end position="545"/>
    </location>
</feature>
<dbReference type="SUPFAM" id="SSF74924">
    <property type="entry name" value="Cap-Gly domain"/>
    <property type="match status" value="1"/>
</dbReference>
<evidence type="ECO:0000256" key="1">
    <source>
        <dbReference type="SAM" id="Coils"/>
    </source>
</evidence>
<evidence type="ECO:0000313" key="5">
    <source>
        <dbReference type="RefSeq" id="XP_032829454.1"/>
    </source>
</evidence>
<feature type="region of interest" description="Disordered" evidence="2">
    <location>
        <begin position="508"/>
        <end position="545"/>
    </location>
</feature>
<dbReference type="InterPro" id="IPR036859">
    <property type="entry name" value="CAP-Gly_dom_sf"/>
</dbReference>
<evidence type="ECO:0000259" key="3">
    <source>
        <dbReference type="PROSITE" id="PS50245"/>
    </source>
</evidence>
<dbReference type="Pfam" id="PF01302">
    <property type="entry name" value="CAP_GLY"/>
    <property type="match status" value="1"/>
</dbReference>